<dbReference type="EMBL" id="GGEC01092964">
    <property type="protein sequence ID" value="MBX73448.1"/>
    <property type="molecule type" value="Transcribed_RNA"/>
</dbReference>
<organism evidence="2">
    <name type="scientific">Rhizophora mucronata</name>
    <name type="common">Asiatic mangrove</name>
    <dbReference type="NCBI Taxonomy" id="61149"/>
    <lineage>
        <taxon>Eukaryota</taxon>
        <taxon>Viridiplantae</taxon>
        <taxon>Streptophyta</taxon>
        <taxon>Embryophyta</taxon>
        <taxon>Tracheophyta</taxon>
        <taxon>Spermatophyta</taxon>
        <taxon>Magnoliopsida</taxon>
        <taxon>eudicotyledons</taxon>
        <taxon>Gunneridae</taxon>
        <taxon>Pentapetalae</taxon>
        <taxon>rosids</taxon>
        <taxon>fabids</taxon>
        <taxon>Malpighiales</taxon>
        <taxon>Rhizophoraceae</taxon>
        <taxon>Rhizophora</taxon>
    </lineage>
</organism>
<evidence type="ECO:0000313" key="2">
    <source>
        <dbReference type="EMBL" id="MBX73448.1"/>
    </source>
</evidence>
<accession>A0A2P2R2K8</accession>
<proteinExistence type="predicted"/>
<dbReference type="AlphaFoldDB" id="A0A2P2R2K8"/>
<sequence>MYLQLKITTNQRNRYHNSTSKSS</sequence>
<reference evidence="2" key="1">
    <citation type="submission" date="2018-02" db="EMBL/GenBank/DDBJ databases">
        <title>Rhizophora mucronata_Transcriptome.</title>
        <authorList>
            <person name="Meera S.P."/>
            <person name="Sreeshan A."/>
            <person name="Augustine A."/>
        </authorList>
    </citation>
    <scope>NUCLEOTIDE SEQUENCE</scope>
    <source>
        <tissue evidence="2">Leaf</tissue>
    </source>
</reference>
<feature type="region of interest" description="Disordered" evidence="1">
    <location>
        <begin position="1"/>
        <end position="23"/>
    </location>
</feature>
<name>A0A2P2R2K8_RHIMU</name>
<protein>
    <submittedName>
        <fullName evidence="2">Uncharacterized protein</fullName>
    </submittedName>
</protein>
<evidence type="ECO:0000256" key="1">
    <source>
        <dbReference type="SAM" id="MobiDB-lite"/>
    </source>
</evidence>